<evidence type="ECO:0000313" key="2">
    <source>
        <dbReference type="EMBL" id="VFJ93094.1"/>
    </source>
</evidence>
<dbReference type="EMBL" id="CAADFJ010000047">
    <property type="protein sequence ID" value="VFK00492.1"/>
    <property type="molecule type" value="Genomic_DNA"/>
</dbReference>
<sequence>MRRAALHEFVMNSPGESDDPSGNPLAGAWPSLRGALVFLGVSAIACAAMTLGAWEFLDDAKARYEIQKERLDKARGRRRQREADRAMVHAYLPRFQRLVQAGFIGEERRLTWLEALDNAAERLKLPELRYDLSARAPHHPPDLPPHIGPYRIHASDMRLTLGLLHEGDLFSVLTELDRHALGLYSVVDCRLRRVGREAGRDPAKANLNADCRLRWYSLKG</sequence>
<feature type="transmembrane region" description="Helical" evidence="1">
    <location>
        <begin position="35"/>
        <end position="57"/>
    </location>
</feature>
<evidence type="ECO:0000313" key="4">
    <source>
        <dbReference type="EMBL" id="VFK00492.1"/>
    </source>
</evidence>
<keyword evidence="1" id="KW-0812">Transmembrane</keyword>
<evidence type="ECO:0000313" key="3">
    <source>
        <dbReference type="EMBL" id="VFJ93832.1"/>
    </source>
</evidence>
<evidence type="ECO:0000256" key="1">
    <source>
        <dbReference type="SAM" id="Phobius"/>
    </source>
</evidence>
<reference evidence="3" key="1">
    <citation type="submission" date="2019-02" db="EMBL/GenBank/DDBJ databases">
        <authorList>
            <person name="Gruber-Vodicka R. H."/>
            <person name="Seah K. B. B."/>
        </authorList>
    </citation>
    <scope>NUCLEOTIDE SEQUENCE</scope>
    <source>
        <strain evidence="4">BECK_SA2B12</strain>
        <strain evidence="2">BECK_SA2B15</strain>
        <strain evidence="3">BECK_SA2B20</strain>
    </source>
</reference>
<dbReference type="AlphaFoldDB" id="A0A450UMS3"/>
<accession>A0A450UMS3</accession>
<keyword evidence="1" id="KW-1133">Transmembrane helix</keyword>
<dbReference type="EMBL" id="CAADFG010000052">
    <property type="protein sequence ID" value="VFJ93094.1"/>
    <property type="molecule type" value="Genomic_DNA"/>
</dbReference>
<evidence type="ECO:0008006" key="5">
    <source>
        <dbReference type="Google" id="ProtNLM"/>
    </source>
</evidence>
<protein>
    <recommendedName>
        <fullName evidence="5">Tfp pilus assembly protein PilO</fullName>
    </recommendedName>
</protein>
<gene>
    <name evidence="2" type="ORF">BECKH772A_GA0070896_100528</name>
    <name evidence="3" type="ORF">BECKH772B_GA0070898_100518</name>
    <name evidence="4" type="ORF">BECKH772C_GA0070978_100477</name>
</gene>
<organism evidence="3">
    <name type="scientific">Candidatus Kentrum eta</name>
    <dbReference type="NCBI Taxonomy" id="2126337"/>
    <lineage>
        <taxon>Bacteria</taxon>
        <taxon>Pseudomonadati</taxon>
        <taxon>Pseudomonadota</taxon>
        <taxon>Gammaproteobacteria</taxon>
        <taxon>Candidatus Kentrum</taxon>
    </lineage>
</organism>
<proteinExistence type="predicted"/>
<dbReference type="EMBL" id="CAADFI010000051">
    <property type="protein sequence ID" value="VFJ93832.1"/>
    <property type="molecule type" value="Genomic_DNA"/>
</dbReference>
<keyword evidence="1" id="KW-0472">Membrane</keyword>
<name>A0A450UMS3_9GAMM</name>